<sequence length="300" mass="34214">MKTRIIFGLLLLIALITGCSSAPDYKVTVTKDLYFVKDTAMPFEIKVTENNKAVKGLKVAAQLSMTNMDHGSYDVKLVEGKNGTYSGKVNLPMGGKYEAAFTLEKDGKKAEKVIDLNVTKPKGVAIINGEWITNEDVSFYKFINQLQLEINRESAQKKYTGKQLEEELAYLDSQEKTLEDKNQLLTQIIRLRAMALLADEKGHKASETEVDAALLKAREQYDQFESAKKLINEYGEEKFWATEKQQYRMIVMSRKVQKDLIEKVKKENPKAGEQEIYYQAQKEYEELLVSQVNSLKIEIL</sequence>
<proteinExistence type="predicted"/>
<dbReference type="Proteomes" id="UP000501868">
    <property type="component" value="Chromosome"/>
</dbReference>
<reference evidence="3 4" key="1">
    <citation type="submission" date="2020-04" db="EMBL/GenBank/DDBJ databases">
        <title>Genome-Wide Identification of 5-Methylcytosine Sites in Bacterial Genomes By High-Throughput Sequencing of MspJI Restriction Fragments.</title>
        <authorList>
            <person name="Wu V."/>
        </authorList>
    </citation>
    <scope>NUCLEOTIDE SEQUENCE [LARGE SCALE GENOMIC DNA]</scope>
    <source>
        <strain evidence="3 4">S2</strain>
    </source>
</reference>
<gene>
    <name evidence="3" type="ORF">HFZ78_02995</name>
</gene>
<dbReference type="Pfam" id="PF13115">
    <property type="entry name" value="YtkA"/>
    <property type="match status" value="1"/>
</dbReference>
<reference evidence="3 4" key="2">
    <citation type="submission" date="2020-04" db="EMBL/GenBank/DDBJ databases">
        <authorList>
            <person name="Fomenkov A."/>
            <person name="Anton B.P."/>
            <person name="Roberts R.J."/>
        </authorList>
    </citation>
    <scope>NUCLEOTIDE SEQUENCE [LARGE SCALE GENOMIC DNA]</scope>
    <source>
        <strain evidence="3 4">S2</strain>
    </source>
</reference>
<evidence type="ECO:0000259" key="2">
    <source>
        <dbReference type="Pfam" id="PF13115"/>
    </source>
</evidence>
<feature type="signal peptide" evidence="1">
    <location>
        <begin position="1"/>
        <end position="22"/>
    </location>
</feature>
<dbReference type="SUPFAM" id="SSF109998">
    <property type="entry name" value="Triger factor/SurA peptide-binding domain-like"/>
    <property type="match status" value="1"/>
</dbReference>
<feature type="chain" id="PRO_5026361414" description="YtkA-like domain-containing protein" evidence="1">
    <location>
        <begin position="23"/>
        <end position="300"/>
    </location>
</feature>
<evidence type="ECO:0000313" key="4">
    <source>
        <dbReference type="Proteomes" id="UP000501868"/>
    </source>
</evidence>
<dbReference type="AlphaFoldDB" id="A0A6H1NX56"/>
<dbReference type="EMBL" id="CP051128">
    <property type="protein sequence ID" value="QIZ05848.1"/>
    <property type="molecule type" value="Genomic_DNA"/>
</dbReference>
<accession>A0A6H1NX56</accession>
<evidence type="ECO:0000256" key="1">
    <source>
        <dbReference type="SAM" id="SignalP"/>
    </source>
</evidence>
<dbReference type="InterPro" id="IPR027304">
    <property type="entry name" value="Trigger_fact/SurA_dom_sf"/>
</dbReference>
<organism evidence="3 4">
    <name type="scientific">Priestia megaterium</name>
    <name type="common">Bacillus megaterium</name>
    <dbReference type="NCBI Taxonomy" id="1404"/>
    <lineage>
        <taxon>Bacteria</taxon>
        <taxon>Bacillati</taxon>
        <taxon>Bacillota</taxon>
        <taxon>Bacilli</taxon>
        <taxon>Bacillales</taxon>
        <taxon>Bacillaceae</taxon>
        <taxon>Priestia</taxon>
    </lineage>
</organism>
<protein>
    <recommendedName>
        <fullName evidence="2">YtkA-like domain-containing protein</fullName>
    </recommendedName>
</protein>
<feature type="domain" description="YtkA-like" evidence="2">
    <location>
        <begin position="24"/>
        <end position="98"/>
    </location>
</feature>
<keyword evidence="1" id="KW-0732">Signal</keyword>
<name>A0A6H1NX56_PRIMG</name>
<dbReference type="InterPro" id="IPR032693">
    <property type="entry name" value="YtkA-like_dom"/>
</dbReference>
<evidence type="ECO:0000313" key="3">
    <source>
        <dbReference type="EMBL" id="QIZ05848.1"/>
    </source>
</evidence>
<dbReference type="PROSITE" id="PS51257">
    <property type="entry name" value="PROKAR_LIPOPROTEIN"/>
    <property type="match status" value="1"/>
</dbReference>